<feature type="compositionally biased region" description="Low complexity" evidence="1">
    <location>
        <begin position="59"/>
        <end position="68"/>
    </location>
</feature>
<sequence length="212" mass="23616">MALASISSHSILHAKFSQPPSISCIQTTPLSSISSPSQHPSKFFKPNPKSLSFRPQVASSSSSTPTPSKRTTIPQPKNREKEEEEVFFDGGAHYGDLLANLIFGFSLLWMPLTVAAVFRALFLRYRFTNLRVTVISGLTGSDRRDFSYEVIKDVQVVPRLFGEWGDVIITLKDDTKVDLRSVPKFREIADYCLFQAGKEETKPLEATGPQGF</sequence>
<dbReference type="PANTHER" id="PTHR35688">
    <property type="entry name" value="NAD(P)-LINKED OXIDOREDUCTASE SUPERFAMILY PROTEIN"/>
    <property type="match status" value="1"/>
</dbReference>
<feature type="compositionally biased region" description="Low complexity" evidence="1">
    <location>
        <begin position="29"/>
        <end position="41"/>
    </location>
</feature>
<feature type="domain" description="YdbS-like PH" evidence="3">
    <location>
        <begin position="123"/>
        <end position="192"/>
    </location>
</feature>
<evidence type="ECO:0000256" key="2">
    <source>
        <dbReference type="SAM" id="Phobius"/>
    </source>
</evidence>
<evidence type="ECO:0000259" key="3">
    <source>
        <dbReference type="Pfam" id="PF03703"/>
    </source>
</evidence>
<keyword evidence="2" id="KW-0812">Transmembrane</keyword>
<name>A0A0C9RR48_9CONI</name>
<accession>A0A0C9RR48</accession>
<dbReference type="InterPro" id="IPR005182">
    <property type="entry name" value="YdbS-like_PH"/>
</dbReference>
<organism evidence="4">
    <name type="scientific">Wollemia nobilis</name>
    <dbReference type="NCBI Taxonomy" id="56998"/>
    <lineage>
        <taxon>Eukaryota</taxon>
        <taxon>Viridiplantae</taxon>
        <taxon>Streptophyta</taxon>
        <taxon>Embryophyta</taxon>
        <taxon>Tracheophyta</taxon>
        <taxon>Spermatophyta</taxon>
        <taxon>Pinopsida</taxon>
        <taxon>Pinidae</taxon>
        <taxon>Conifers II</taxon>
        <taxon>Araucariales</taxon>
        <taxon>Araucariaceae</taxon>
        <taxon>Wollemia</taxon>
    </lineage>
</organism>
<keyword evidence="2" id="KW-1133">Transmembrane helix</keyword>
<feature type="region of interest" description="Disordered" evidence="1">
    <location>
        <begin position="27"/>
        <end position="84"/>
    </location>
</feature>
<evidence type="ECO:0000256" key="1">
    <source>
        <dbReference type="SAM" id="MobiDB-lite"/>
    </source>
</evidence>
<dbReference type="PANTHER" id="PTHR35688:SF2">
    <property type="entry name" value="NAD(P)-LINKED OXIDOREDUCTASE SUPERFAMILY PROTEIN"/>
    <property type="match status" value="1"/>
</dbReference>
<dbReference type="Pfam" id="PF03703">
    <property type="entry name" value="bPH_2"/>
    <property type="match status" value="1"/>
</dbReference>
<feature type="transmembrane region" description="Helical" evidence="2">
    <location>
        <begin position="97"/>
        <end position="122"/>
    </location>
</feature>
<keyword evidence="2" id="KW-0472">Membrane</keyword>
<reference evidence="4" key="1">
    <citation type="submission" date="2015-02" db="EMBL/GenBank/DDBJ databases">
        <title>A transcriptome of Wollemia nobilis - a relic of Gondwana.</title>
        <authorList>
            <person name="Chia J.Y."/>
            <person name="Leong Y.S."/>
            <person name="Abdul Karim S."/>
            <person name="Wan Azmi N."/>
            <person name="Hercus R."/>
            <person name="Croft L."/>
        </authorList>
    </citation>
    <scope>NUCLEOTIDE SEQUENCE</scope>
    <source>
        <strain evidence="4">MaeBrown</strain>
        <tissue evidence="4">Leaf</tissue>
    </source>
</reference>
<protein>
    <submittedName>
        <fullName evidence="4">TSA: Wollemia nobilis Ref_Wollemi_Transcript_21724_826 transcribed RNA sequence</fullName>
    </submittedName>
</protein>
<proteinExistence type="predicted"/>
<dbReference type="EMBL" id="GCHU01021565">
    <property type="protein sequence ID" value="JAG85969.1"/>
    <property type="molecule type" value="Transcribed_RNA"/>
</dbReference>
<dbReference type="AlphaFoldDB" id="A0A0C9RR48"/>
<evidence type="ECO:0000313" key="4">
    <source>
        <dbReference type="EMBL" id="JAG85969.1"/>
    </source>
</evidence>